<evidence type="ECO:0000313" key="5">
    <source>
        <dbReference type="EMBL" id="GAA3789613.1"/>
    </source>
</evidence>
<dbReference type="InterPro" id="IPR018062">
    <property type="entry name" value="HTH_AraC-typ_CS"/>
</dbReference>
<dbReference type="Pfam" id="PF12833">
    <property type="entry name" value="HTH_18"/>
    <property type="match status" value="1"/>
</dbReference>
<name>A0ABP7HAF2_9PSEU</name>
<dbReference type="EMBL" id="BAABCM010000001">
    <property type="protein sequence ID" value="GAA3789613.1"/>
    <property type="molecule type" value="Genomic_DNA"/>
</dbReference>
<dbReference type="PANTHER" id="PTHR46796">
    <property type="entry name" value="HTH-TYPE TRANSCRIPTIONAL ACTIVATOR RHAS-RELATED"/>
    <property type="match status" value="1"/>
</dbReference>
<comment type="caution">
    <text evidence="5">The sequence shown here is derived from an EMBL/GenBank/DDBJ whole genome shotgun (WGS) entry which is preliminary data.</text>
</comment>
<dbReference type="InterPro" id="IPR018060">
    <property type="entry name" value="HTH_AraC"/>
</dbReference>
<evidence type="ECO:0000256" key="1">
    <source>
        <dbReference type="ARBA" id="ARBA00023015"/>
    </source>
</evidence>
<organism evidence="5 6">
    <name type="scientific">Amycolatopsis tucumanensis</name>
    <dbReference type="NCBI Taxonomy" id="401106"/>
    <lineage>
        <taxon>Bacteria</taxon>
        <taxon>Bacillati</taxon>
        <taxon>Actinomycetota</taxon>
        <taxon>Actinomycetes</taxon>
        <taxon>Pseudonocardiales</taxon>
        <taxon>Pseudonocardiaceae</taxon>
        <taxon>Amycolatopsis</taxon>
    </lineage>
</organism>
<sequence>MSDPLAEVIGLLQPRVVLWKQIEGSGRWGLRFEANSDVNFGVATAGQCWLRCEGDPVPLAEGDFLLLSGPPAFTFSSDLGADVVDGERALAGVPDNHLRLGSGEGQVTRLLAGHFAIEPENAHLLLDLLPTVVHLRAGTDGAGRIAKLLELIGDEAGADRPGGSLVLSRLVEVMLVEALRSAPATLEHPPANLLAGLSDPRVAAALHAIHADVARPWTVADLAAEARISRSVLAERFARRVGLTPIEYLLSWRMAIAKRALRQGNQPIAEIARQIGYGSTSAFSTAFSRVTGSAPGRYARRRTAE</sequence>
<reference evidence="6" key="1">
    <citation type="journal article" date="2019" name="Int. J. Syst. Evol. Microbiol.">
        <title>The Global Catalogue of Microorganisms (GCM) 10K type strain sequencing project: providing services to taxonomists for standard genome sequencing and annotation.</title>
        <authorList>
            <consortium name="The Broad Institute Genomics Platform"/>
            <consortium name="The Broad Institute Genome Sequencing Center for Infectious Disease"/>
            <person name="Wu L."/>
            <person name="Ma J."/>
        </authorList>
    </citation>
    <scope>NUCLEOTIDE SEQUENCE [LARGE SCALE GENOMIC DNA]</scope>
    <source>
        <strain evidence="6">JCM 17017</strain>
    </source>
</reference>
<dbReference type="Proteomes" id="UP001501624">
    <property type="component" value="Unassembled WGS sequence"/>
</dbReference>
<keyword evidence="2" id="KW-0238">DNA-binding</keyword>
<dbReference type="PROSITE" id="PS01124">
    <property type="entry name" value="HTH_ARAC_FAMILY_2"/>
    <property type="match status" value="1"/>
</dbReference>
<dbReference type="SUPFAM" id="SSF46689">
    <property type="entry name" value="Homeodomain-like"/>
    <property type="match status" value="2"/>
</dbReference>
<dbReference type="InterPro" id="IPR009057">
    <property type="entry name" value="Homeodomain-like_sf"/>
</dbReference>
<dbReference type="PRINTS" id="PR00032">
    <property type="entry name" value="HTHARAC"/>
</dbReference>
<keyword evidence="6" id="KW-1185">Reference proteome</keyword>
<evidence type="ECO:0000313" key="6">
    <source>
        <dbReference type="Proteomes" id="UP001501624"/>
    </source>
</evidence>
<evidence type="ECO:0000259" key="4">
    <source>
        <dbReference type="PROSITE" id="PS01124"/>
    </source>
</evidence>
<proteinExistence type="predicted"/>
<keyword evidence="3" id="KW-0804">Transcription</keyword>
<dbReference type="Pfam" id="PF12852">
    <property type="entry name" value="Cupin_6"/>
    <property type="match status" value="1"/>
</dbReference>
<dbReference type="RefSeq" id="WP_237335247.1">
    <property type="nucleotide sequence ID" value="NZ_BAABCM010000001.1"/>
</dbReference>
<dbReference type="SMART" id="SM00342">
    <property type="entry name" value="HTH_ARAC"/>
    <property type="match status" value="1"/>
</dbReference>
<accession>A0ABP7HAF2</accession>
<dbReference type="PANTHER" id="PTHR46796:SF13">
    <property type="entry name" value="HTH-TYPE TRANSCRIPTIONAL ACTIVATOR RHAS"/>
    <property type="match status" value="1"/>
</dbReference>
<dbReference type="PROSITE" id="PS00041">
    <property type="entry name" value="HTH_ARAC_FAMILY_1"/>
    <property type="match status" value="1"/>
</dbReference>
<evidence type="ECO:0000256" key="2">
    <source>
        <dbReference type="ARBA" id="ARBA00023125"/>
    </source>
</evidence>
<feature type="domain" description="HTH araC/xylS-type" evidence="4">
    <location>
        <begin position="203"/>
        <end position="301"/>
    </location>
</feature>
<evidence type="ECO:0000256" key="3">
    <source>
        <dbReference type="ARBA" id="ARBA00023163"/>
    </source>
</evidence>
<dbReference type="InterPro" id="IPR050204">
    <property type="entry name" value="AraC_XylS_family_regulators"/>
</dbReference>
<keyword evidence="1" id="KW-0805">Transcription regulation</keyword>
<gene>
    <name evidence="5" type="ORF">GCM10022380_02420</name>
</gene>
<protein>
    <submittedName>
        <fullName evidence="5">AraC family transcriptional regulator</fullName>
    </submittedName>
</protein>
<dbReference type="Gene3D" id="1.10.10.60">
    <property type="entry name" value="Homeodomain-like"/>
    <property type="match status" value="2"/>
</dbReference>
<dbReference type="InterPro" id="IPR032783">
    <property type="entry name" value="AraC_lig"/>
</dbReference>
<dbReference type="InterPro" id="IPR020449">
    <property type="entry name" value="Tscrpt_reg_AraC-type_HTH"/>
</dbReference>